<reference evidence="4 5" key="1">
    <citation type="submission" date="2020-08" db="EMBL/GenBank/DDBJ databases">
        <title>Sequencing the genomes of 1000 actinobacteria strains.</title>
        <authorList>
            <person name="Klenk H.-P."/>
        </authorList>
    </citation>
    <scope>NUCLEOTIDE SEQUENCE [LARGE SCALE GENOMIC DNA]</scope>
    <source>
        <strain evidence="4 5">DSM 23974</strain>
    </source>
</reference>
<dbReference type="InterPro" id="IPR036661">
    <property type="entry name" value="Luciferase-like_sf"/>
</dbReference>
<protein>
    <submittedName>
        <fullName evidence="4">Luciferase family oxidoreductase group 1</fullName>
    </submittedName>
</protein>
<dbReference type="PANTHER" id="PTHR30137">
    <property type="entry name" value="LUCIFERASE-LIKE MONOOXYGENASE"/>
    <property type="match status" value="1"/>
</dbReference>
<sequence>MSAADQPTTTAEPSDHPQDREGRLPVSMLDLATVKPGRSVREALEESVELSQLAEAQGFERVWFAEHHNMSGIASSATAVLLAHVASQTSSIRLGSGGVMLPNHSPLVIAEQFGTLAELHPDRIDLGLGRAPGTDQRTLQALRRDPSAADRFPQDVLELQGYLRGESRVPGIDAYPGHGTDVPLYILGSSLFGAQLAAQLGLPYAFASHFAPQMLDQAARVYREQYQPSQAHPQPHFIAALNVIALDDAAEAHQQFVQAQQMRVQLLVGRGRDFSEAELDTLMDSPAAEQVLGMLKHSAVGTGSSVAEHVRGFADHVRADEVMVTALAPDLAPRRRTLELLGEHLVRA</sequence>
<feature type="domain" description="Luciferase-like" evidence="3">
    <location>
        <begin position="28"/>
        <end position="314"/>
    </location>
</feature>
<dbReference type="Proteomes" id="UP000540191">
    <property type="component" value="Unassembled WGS sequence"/>
</dbReference>
<evidence type="ECO:0000256" key="1">
    <source>
        <dbReference type="ARBA" id="ARBA00007789"/>
    </source>
</evidence>
<keyword evidence="5" id="KW-1185">Reference proteome</keyword>
<dbReference type="PANTHER" id="PTHR30137:SF6">
    <property type="entry name" value="LUCIFERASE-LIKE MONOOXYGENASE"/>
    <property type="match status" value="1"/>
</dbReference>
<evidence type="ECO:0000313" key="5">
    <source>
        <dbReference type="Proteomes" id="UP000540191"/>
    </source>
</evidence>
<dbReference type="NCBIfam" id="TIGR03558">
    <property type="entry name" value="oxido_grp_1"/>
    <property type="match status" value="1"/>
</dbReference>
<dbReference type="SUPFAM" id="SSF51679">
    <property type="entry name" value="Bacterial luciferase-like"/>
    <property type="match status" value="1"/>
</dbReference>
<evidence type="ECO:0000256" key="2">
    <source>
        <dbReference type="SAM" id="MobiDB-lite"/>
    </source>
</evidence>
<gene>
    <name evidence="4" type="ORF">HDA30_000924</name>
</gene>
<dbReference type="FunFam" id="3.20.20.30:FF:000002">
    <property type="entry name" value="LLM class flavin-dependent oxidoreductase"/>
    <property type="match status" value="1"/>
</dbReference>
<feature type="compositionally biased region" description="Basic and acidic residues" evidence="2">
    <location>
        <begin position="13"/>
        <end position="23"/>
    </location>
</feature>
<accession>A0A7W7GNQ4</accession>
<dbReference type="AlphaFoldDB" id="A0A7W7GNQ4"/>
<dbReference type="InterPro" id="IPR019949">
    <property type="entry name" value="CmoO-like"/>
</dbReference>
<feature type="compositionally biased region" description="Polar residues" evidence="2">
    <location>
        <begin position="1"/>
        <end position="12"/>
    </location>
</feature>
<organism evidence="4 5">
    <name type="scientific">Micrococcus cohnii</name>
    <dbReference type="NCBI Taxonomy" id="993416"/>
    <lineage>
        <taxon>Bacteria</taxon>
        <taxon>Bacillati</taxon>
        <taxon>Actinomycetota</taxon>
        <taxon>Actinomycetes</taxon>
        <taxon>Micrococcales</taxon>
        <taxon>Micrococcaceae</taxon>
        <taxon>Micrococcus</taxon>
    </lineage>
</organism>
<dbReference type="InterPro" id="IPR050766">
    <property type="entry name" value="Bact_Lucif_Oxidored"/>
</dbReference>
<dbReference type="Pfam" id="PF00296">
    <property type="entry name" value="Bac_luciferase"/>
    <property type="match status" value="1"/>
</dbReference>
<dbReference type="Gene3D" id="3.20.20.30">
    <property type="entry name" value="Luciferase-like domain"/>
    <property type="match status" value="1"/>
</dbReference>
<comment type="similarity">
    <text evidence="1">To bacterial alkanal monooxygenase alpha and beta chains.</text>
</comment>
<dbReference type="GO" id="GO:0016705">
    <property type="term" value="F:oxidoreductase activity, acting on paired donors, with incorporation or reduction of molecular oxygen"/>
    <property type="evidence" value="ECO:0007669"/>
    <property type="project" value="InterPro"/>
</dbReference>
<evidence type="ECO:0000313" key="4">
    <source>
        <dbReference type="EMBL" id="MBB4735416.1"/>
    </source>
</evidence>
<proteinExistence type="predicted"/>
<dbReference type="EMBL" id="JACHNA010000001">
    <property type="protein sequence ID" value="MBB4735416.1"/>
    <property type="molecule type" value="Genomic_DNA"/>
</dbReference>
<feature type="region of interest" description="Disordered" evidence="2">
    <location>
        <begin position="1"/>
        <end position="25"/>
    </location>
</feature>
<evidence type="ECO:0000259" key="3">
    <source>
        <dbReference type="Pfam" id="PF00296"/>
    </source>
</evidence>
<name>A0A7W7GNQ4_9MICC</name>
<dbReference type="InterPro" id="IPR011251">
    <property type="entry name" value="Luciferase-like_dom"/>
</dbReference>
<dbReference type="GO" id="GO:0005829">
    <property type="term" value="C:cytosol"/>
    <property type="evidence" value="ECO:0007669"/>
    <property type="project" value="TreeGrafter"/>
</dbReference>
<comment type="caution">
    <text evidence="4">The sequence shown here is derived from an EMBL/GenBank/DDBJ whole genome shotgun (WGS) entry which is preliminary data.</text>
</comment>